<dbReference type="Proteomes" id="UP000238348">
    <property type="component" value="Chromosome"/>
</dbReference>
<dbReference type="InterPro" id="IPR011335">
    <property type="entry name" value="Restrct_endonuc-II-like"/>
</dbReference>
<reference evidence="3 4" key="1">
    <citation type="submission" date="2015-09" db="EMBL/GenBank/DDBJ databases">
        <title>Sorangium comparison.</title>
        <authorList>
            <person name="Zaburannyi N."/>
            <person name="Bunk B."/>
            <person name="Overmann J."/>
            <person name="Mueller R."/>
        </authorList>
    </citation>
    <scope>NUCLEOTIDE SEQUENCE [LARGE SCALE GENOMIC DNA]</scope>
    <source>
        <strain evidence="3 4">So ce26</strain>
    </source>
</reference>
<gene>
    <name evidence="3" type="ORF">SOCE26_089890</name>
</gene>
<organism evidence="3 4">
    <name type="scientific">Sorangium cellulosum</name>
    <name type="common">Polyangium cellulosum</name>
    <dbReference type="NCBI Taxonomy" id="56"/>
    <lineage>
        <taxon>Bacteria</taxon>
        <taxon>Pseudomonadati</taxon>
        <taxon>Myxococcota</taxon>
        <taxon>Polyangia</taxon>
        <taxon>Polyangiales</taxon>
        <taxon>Polyangiaceae</taxon>
        <taxon>Sorangium</taxon>
    </lineage>
</organism>
<feature type="domain" description="Putative restriction endonuclease" evidence="2">
    <location>
        <begin position="48"/>
        <end position="182"/>
    </location>
</feature>
<feature type="region of interest" description="Disordered" evidence="1">
    <location>
        <begin position="240"/>
        <end position="277"/>
    </location>
</feature>
<dbReference type="Pfam" id="PF05685">
    <property type="entry name" value="Uma2"/>
    <property type="match status" value="1"/>
</dbReference>
<dbReference type="Gene3D" id="3.90.1570.10">
    <property type="entry name" value="tt1808, chain A"/>
    <property type="match status" value="1"/>
</dbReference>
<dbReference type="InterPro" id="IPR012296">
    <property type="entry name" value="Nuclease_put_TT1808"/>
</dbReference>
<evidence type="ECO:0000256" key="1">
    <source>
        <dbReference type="SAM" id="MobiDB-lite"/>
    </source>
</evidence>
<dbReference type="InterPro" id="IPR008538">
    <property type="entry name" value="Uma2"/>
</dbReference>
<dbReference type="AlphaFoldDB" id="A0A2L0F7B8"/>
<sequence length="296" mass="34128">MNRAPALWPVDPDDPRAPTAEIWEQLTPEQRREIVDSLPSEFPLDEAAPPEGDPHWHPVTRARTTLDRWFRRAGRRVYVSGNLAVYYPGERVFSPDVIAVVDVETHERDRWVVSDEGKGLDFALEVIVRGRRRKDLQRNVEWFARLGIPEYFVYDRKRGSLRGFRLASSAAKAYEPVIPQRGHYASRVLGLDLVIEGGRLRFYAGEAAIPDTDELLDKLGALVDAAEQRAHELEMRLDEEARAREEEARAREEEARAREEEARAREEEARAREKAERQLAEVMAELERLRRERGGD</sequence>
<dbReference type="EMBL" id="CP012673">
    <property type="protein sequence ID" value="AUX47468.1"/>
    <property type="molecule type" value="Genomic_DNA"/>
</dbReference>
<dbReference type="SUPFAM" id="SSF52980">
    <property type="entry name" value="Restriction endonuclease-like"/>
    <property type="match status" value="1"/>
</dbReference>
<proteinExistence type="predicted"/>
<accession>A0A2L0F7B8</accession>
<dbReference type="PANTHER" id="PTHR33352">
    <property type="entry name" value="SLR1095 PROTEIN"/>
    <property type="match status" value="1"/>
</dbReference>
<dbReference type="OrthoDB" id="151477at2"/>
<dbReference type="CDD" id="cd06260">
    <property type="entry name" value="DUF820-like"/>
    <property type="match status" value="1"/>
</dbReference>
<protein>
    <recommendedName>
        <fullName evidence="2">Putative restriction endonuclease domain-containing protein</fullName>
    </recommendedName>
</protein>
<dbReference type="RefSeq" id="WP_104985484.1">
    <property type="nucleotide sequence ID" value="NZ_CP012673.1"/>
</dbReference>
<evidence type="ECO:0000313" key="3">
    <source>
        <dbReference type="EMBL" id="AUX47468.1"/>
    </source>
</evidence>
<evidence type="ECO:0000313" key="4">
    <source>
        <dbReference type="Proteomes" id="UP000238348"/>
    </source>
</evidence>
<name>A0A2L0F7B8_SORCE</name>
<dbReference type="PANTHER" id="PTHR33352:SF3">
    <property type="entry name" value="SLR1612 PROTEIN"/>
    <property type="match status" value="1"/>
</dbReference>
<evidence type="ECO:0000259" key="2">
    <source>
        <dbReference type="Pfam" id="PF05685"/>
    </source>
</evidence>